<dbReference type="SUPFAM" id="SSF51556">
    <property type="entry name" value="Metallo-dependent hydrolases"/>
    <property type="match status" value="1"/>
</dbReference>
<name>A0ABW1CLE3_9ACTN</name>
<evidence type="ECO:0000259" key="2">
    <source>
        <dbReference type="Pfam" id="PF04909"/>
    </source>
</evidence>
<proteinExistence type="predicted"/>
<evidence type="ECO:0000313" key="3">
    <source>
        <dbReference type="EMBL" id="MFC5825326.1"/>
    </source>
</evidence>
<keyword evidence="1" id="KW-0456">Lyase</keyword>
<dbReference type="EMBL" id="JBHSPA010000020">
    <property type="protein sequence ID" value="MFC5825326.1"/>
    <property type="molecule type" value="Genomic_DNA"/>
</dbReference>
<gene>
    <name evidence="3" type="ORF">ACFPZ3_15800</name>
</gene>
<evidence type="ECO:0000313" key="4">
    <source>
        <dbReference type="Proteomes" id="UP001596058"/>
    </source>
</evidence>
<dbReference type="InterPro" id="IPR032465">
    <property type="entry name" value="ACMSD"/>
</dbReference>
<dbReference type="Pfam" id="PF04909">
    <property type="entry name" value="Amidohydro_2"/>
    <property type="match status" value="1"/>
</dbReference>
<feature type="domain" description="Amidohydrolase-related" evidence="2">
    <location>
        <begin position="6"/>
        <end position="317"/>
    </location>
</feature>
<comment type="caution">
    <text evidence="3">The sequence shown here is derived from an EMBL/GenBank/DDBJ whole genome shotgun (WGS) entry which is preliminary data.</text>
</comment>
<evidence type="ECO:0000256" key="1">
    <source>
        <dbReference type="ARBA" id="ARBA00023239"/>
    </source>
</evidence>
<dbReference type="InterPro" id="IPR006680">
    <property type="entry name" value="Amidohydro-rel"/>
</dbReference>
<dbReference type="RefSeq" id="WP_379514849.1">
    <property type="nucleotide sequence ID" value="NZ_JBHSPA010000020.1"/>
</dbReference>
<protein>
    <submittedName>
        <fullName evidence="3">Amidohydrolase family protein</fullName>
    </submittedName>
</protein>
<reference evidence="4" key="1">
    <citation type="journal article" date="2019" name="Int. J. Syst. Evol. Microbiol.">
        <title>The Global Catalogue of Microorganisms (GCM) 10K type strain sequencing project: providing services to taxonomists for standard genome sequencing and annotation.</title>
        <authorList>
            <consortium name="The Broad Institute Genomics Platform"/>
            <consortium name="The Broad Institute Genome Sequencing Center for Infectious Disease"/>
            <person name="Wu L."/>
            <person name="Ma J."/>
        </authorList>
    </citation>
    <scope>NUCLEOTIDE SEQUENCE [LARGE SCALE GENOMIC DNA]</scope>
    <source>
        <strain evidence="4">CCUG 53903</strain>
    </source>
</reference>
<organism evidence="3 4">
    <name type="scientific">Nonomuraea insulae</name>
    <dbReference type="NCBI Taxonomy" id="1616787"/>
    <lineage>
        <taxon>Bacteria</taxon>
        <taxon>Bacillati</taxon>
        <taxon>Actinomycetota</taxon>
        <taxon>Actinomycetes</taxon>
        <taxon>Streptosporangiales</taxon>
        <taxon>Streptosporangiaceae</taxon>
        <taxon>Nonomuraea</taxon>
    </lineage>
</organism>
<dbReference type="InterPro" id="IPR032466">
    <property type="entry name" value="Metal_Hydrolase"/>
</dbReference>
<dbReference type="PANTHER" id="PTHR21240:SF28">
    <property type="entry name" value="ISO-OROTATE DECARBOXYLASE (EUROFUNG)"/>
    <property type="match status" value="1"/>
</dbReference>
<dbReference type="Gene3D" id="3.20.20.140">
    <property type="entry name" value="Metal-dependent hydrolases"/>
    <property type="match status" value="1"/>
</dbReference>
<dbReference type="PANTHER" id="PTHR21240">
    <property type="entry name" value="2-AMINO-3-CARBOXYLMUCONATE-6-SEMIALDEHYDE DECARBOXYLASE"/>
    <property type="match status" value="1"/>
</dbReference>
<accession>A0ABW1CLE3</accession>
<sequence length="320" mass="34869">MPSQRIDVHTHAMPEEAMAAVAARGFRPTGGYKISVRWTPQAALAYMDRHDIAAQIVSMPLAFAGSADDPEFGTRVSRMINEGHAELIAEHPDRFGAFATLPADGPDEALTELGYALDELRLDGVVLTSNMAGHYFGDPSLEPVLAELARREVPVFVHPTDCPHIDVLGFGRPSSIVEFPFDTARTITNALYTGAFQRTTGLRLILAHCGGVLPTLGWRIGEHTIMGRGPHDADIDPAHVAEVLRGLYYETALAGSRNSLLPTLEVTTADHILFGTDWPAAPEPTVEHNIANLISFDGFTEDELRGVERDNALRLFPRFA</sequence>
<dbReference type="Proteomes" id="UP001596058">
    <property type="component" value="Unassembled WGS sequence"/>
</dbReference>
<keyword evidence="4" id="KW-1185">Reference proteome</keyword>